<comment type="similarity">
    <text evidence="1">Belongs to the ATP-dependent AMP-binding enzyme family.</text>
</comment>
<dbReference type="InterPro" id="IPR000873">
    <property type="entry name" value="AMP-dep_synth/lig_dom"/>
</dbReference>
<dbReference type="GO" id="GO:0016874">
    <property type="term" value="F:ligase activity"/>
    <property type="evidence" value="ECO:0007669"/>
    <property type="project" value="UniProtKB-KW"/>
</dbReference>
<name>A0ABD5B1J0_ELIMR</name>
<gene>
    <name evidence="5" type="ORF">QT385_01620</name>
</gene>
<dbReference type="PANTHER" id="PTHR43201:SF5">
    <property type="entry name" value="MEDIUM-CHAIN ACYL-COA LIGASE ACSF2, MITOCHONDRIAL"/>
    <property type="match status" value="1"/>
</dbReference>
<comment type="caution">
    <text evidence="5">The sequence shown here is derived from an EMBL/GenBank/DDBJ whole genome shotgun (WGS) entry which is preliminary data.</text>
</comment>
<dbReference type="EMBL" id="JAUCQJ010000001">
    <property type="protein sequence ID" value="MDQ8747322.1"/>
    <property type="molecule type" value="Genomic_DNA"/>
</dbReference>
<dbReference type="SUPFAM" id="SSF56801">
    <property type="entry name" value="Acetyl-CoA synthetase-like"/>
    <property type="match status" value="1"/>
</dbReference>
<dbReference type="InterPro" id="IPR045851">
    <property type="entry name" value="AMP-bd_C_sf"/>
</dbReference>
<evidence type="ECO:0000259" key="3">
    <source>
        <dbReference type="Pfam" id="PF00501"/>
    </source>
</evidence>
<dbReference type="Pfam" id="PF00501">
    <property type="entry name" value="AMP-binding"/>
    <property type="match status" value="1"/>
</dbReference>
<feature type="domain" description="AMP-binding enzyme C-terminal" evidence="4">
    <location>
        <begin position="263"/>
        <end position="331"/>
    </location>
</feature>
<proteinExistence type="inferred from homology"/>
<evidence type="ECO:0000256" key="2">
    <source>
        <dbReference type="ARBA" id="ARBA00022598"/>
    </source>
</evidence>
<dbReference type="AlphaFoldDB" id="A0ABD5B1J0"/>
<sequence length="343" mass="38574">MKIDFSKNISAGNLKPQNDFEEKVENFLAEWYSDSETVEVQTSGSTGIPKKFPIEKSRMLNSAEMTCNFLNLKEGDTALLCLPVEYISGKMMVVRSLFRKLKLTAVEPKLDPLKNTDESFAFCAMTPLQVENSLDKIHLIENLIIGGAAVSESLKKKLSDILERKQTASKVYETYGMSETLSHIGLKRIYPEGEDYFTLFDGVTISLDDRDCLRISAPKINAELLQTNDIVDVLNPKQFRFLGRADNVINSGGAKIFPEQLEALVKKHISNEAVFMGIPDEVLGQKLILVIEADENEVLRSQVLDVKYEKPFHKPKEIVFVSKIPRTPNGKVGRGELLKLLMR</sequence>
<dbReference type="Proteomes" id="UP001239265">
    <property type="component" value="Unassembled WGS sequence"/>
</dbReference>
<dbReference type="InterPro" id="IPR042099">
    <property type="entry name" value="ANL_N_sf"/>
</dbReference>
<accession>A0ABD5B1J0</accession>
<keyword evidence="2" id="KW-0436">Ligase</keyword>
<dbReference type="InterPro" id="IPR025110">
    <property type="entry name" value="AMP-bd_C"/>
</dbReference>
<organism evidence="5 6">
    <name type="scientific">Elizabethkingia miricola</name>
    <name type="common">Chryseobacterium miricola</name>
    <dbReference type="NCBI Taxonomy" id="172045"/>
    <lineage>
        <taxon>Bacteria</taxon>
        <taxon>Pseudomonadati</taxon>
        <taxon>Bacteroidota</taxon>
        <taxon>Flavobacteriia</taxon>
        <taxon>Flavobacteriales</taxon>
        <taxon>Weeksellaceae</taxon>
        <taxon>Elizabethkingia</taxon>
    </lineage>
</organism>
<evidence type="ECO:0000313" key="6">
    <source>
        <dbReference type="Proteomes" id="UP001239265"/>
    </source>
</evidence>
<protein>
    <submittedName>
        <fullName evidence="5">AMP-binding protein</fullName>
    </submittedName>
</protein>
<dbReference type="RefSeq" id="WP_078795952.1">
    <property type="nucleotide sequence ID" value="NZ_JAUCQJ010000001.1"/>
</dbReference>
<dbReference type="Pfam" id="PF13193">
    <property type="entry name" value="AMP-binding_C"/>
    <property type="match status" value="1"/>
</dbReference>
<dbReference type="Gene3D" id="3.40.50.12780">
    <property type="entry name" value="N-terminal domain of ligase-like"/>
    <property type="match status" value="1"/>
</dbReference>
<evidence type="ECO:0000313" key="5">
    <source>
        <dbReference type="EMBL" id="MDQ8747322.1"/>
    </source>
</evidence>
<dbReference type="PANTHER" id="PTHR43201">
    <property type="entry name" value="ACYL-COA SYNTHETASE"/>
    <property type="match status" value="1"/>
</dbReference>
<evidence type="ECO:0000256" key="1">
    <source>
        <dbReference type="ARBA" id="ARBA00006432"/>
    </source>
</evidence>
<evidence type="ECO:0000259" key="4">
    <source>
        <dbReference type="Pfam" id="PF13193"/>
    </source>
</evidence>
<dbReference type="Gene3D" id="3.30.300.30">
    <property type="match status" value="1"/>
</dbReference>
<reference evidence="5 6" key="1">
    <citation type="submission" date="2023-06" db="EMBL/GenBank/DDBJ databases">
        <title>Nosocomial Elizabethkingia miricola genome.</title>
        <authorList>
            <person name="Morgado S."/>
            <person name="Fonseca E."/>
            <person name="Freitas F."/>
            <person name="Vicente A.C."/>
        </authorList>
    </citation>
    <scope>NUCLEOTIDE SEQUENCE [LARGE SCALE GENOMIC DNA]</scope>
    <source>
        <strain evidence="5 6">EM15</strain>
    </source>
</reference>
<feature type="domain" description="AMP-dependent synthetase/ligase" evidence="3">
    <location>
        <begin position="42"/>
        <end position="184"/>
    </location>
</feature>